<sequence>LQIKSKSALVDLRDTVNALLRESLQGNKLNRITQKCRWCRKAYPSNITSRIRNSGMAEVTFWISQYALGYAQRDETFKLFAKTCDFELAETLANDMDPGLLEIQRYRLKPNFLMRTSRHVRNVLRHAMVCVI</sequence>
<reference evidence="2" key="1">
    <citation type="submission" date="2017-02" db="UniProtKB">
        <authorList>
            <consortium name="WormBaseParasite"/>
        </authorList>
    </citation>
    <scope>IDENTIFICATION</scope>
</reference>
<dbReference type="WBParaSite" id="EEL_0000159601-mRNA-1">
    <property type="protein sequence ID" value="EEL_0000159601-mRNA-1"/>
    <property type="gene ID" value="EEL_0000159601"/>
</dbReference>
<dbReference type="AlphaFoldDB" id="A0A0R3RJD7"/>
<evidence type="ECO:0000313" key="1">
    <source>
        <dbReference type="Proteomes" id="UP000050640"/>
    </source>
</evidence>
<keyword evidence="1" id="KW-1185">Reference proteome</keyword>
<evidence type="ECO:0000313" key="2">
    <source>
        <dbReference type="WBParaSite" id="EEL_0000159601-mRNA-1"/>
    </source>
</evidence>
<proteinExistence type="predicted"/>
<organism evidence="1 2">
    <name type="scientific">Elaeophora elaphi</name>
    <dbReference type="NCBI Taxonomy" id="1147741"/>
    <lineage>
        <taxon>Eukaryota</taxon>
        <taxon>Metazoa</taxon>
        <taxon>Ecdysozoa</taxon>
        <taxon>Nematoda</taxon>
        <taxon>Chromadorea</taxon>
        <taxon>Rhabditida</taxon>
        <taxon>Spirurina</taxon>
        <taxon>Spiruromorpha</taxon>
        <taxon>Filarioidea</taxon>
        <taxon>Onchocercidae</taxon>
        <taxon>Elaeophora</taxon>
    </lineage>
</organism>
<dbReference type="STRING" id="1147741.A0A0R3RJD7"/>
<accession>A0A0R3RJD7</accession>
<dbReference type="Proteomes" id="UP000050640">
    <property type="component" value="Unplaced"/>
</dbReference>
<protein>
    <submittedName>
        <fullName evidence="2">SAM domain-containing protein</fullName>
    </submittedName>
</protein>
<name>A0A0R3RJD7_9BILA</name>